<reference evidence="1" key="1">
    <citation type="submission" date="2019-03" db="EMBL/GenBank/DDBJ databases">
        <title>Single cell metagenomics reveals metabolic interactions within the superorganism composed of flagellate Streblomastix strix and complex community of Bacteroidetes bacteria on its surface.</title>
        <authorList>
            <person name="Treitli S.C."/>
            <person name="Kolisko M."/>
            <person name="Husnik F."/>
            <person name="Keeling P."/>
            <person name="Hampl V."/>
        </authorList>
    </citation>
    <scope>NUCLEOTIDE SEQUENCE</scope>
    <source>
        <strain evidence="1">STM</strain>
    </source>
</reference>
<proteinExistence type="predicted"/>
<protein>
    <submittedName>
        <fullName evidence="1">Uncharacterized protein</fullName>
    </submittedName>
</protein>
<comment type="caution">
    <text evidence="1">The sequence shown here is derived from an EMBL/GenBank/DDBJ whole genome shotgun (WGS) entry which is preliminary data.</text>
</comment>
<sequence>MSRYESSRFVKNPQIMNQQVLKITCDKLGWKYEVRNNELLTTDIKQNVQLYGEFALKVSGDQVTYNSYYLKNGKELIAELQSVFFPLNVEYAKKTDVSSFEQKGFTFKKLYDFKPTTEEVEKFCMVGYTKLPNEK</sequence>
<dbReference type="EMBL" id="SNRY01003695">
    <property type="protein sequence ID" value="KAA6320071.1"/>
    <property type="molecule type" value="Genomic_DNA"/>
</dbReference>
<feature type="non-terminal residue" evidence="1">
    <location>
        <position position="135"/>
    </location>
</feature>
<dbReference type="AlphaFoldDB" id="A0A5J4QGI0"/>
<organism evidence="1">
    <name type="scientific">termite gut metagenome</name>
    <dbReference type="NCBI Taxonomy" id="433724"/>
    <lineage>
        <taxon>unclassified sequences</taxon>
        <taxon>metagenomes</taxon>
        <taxon>organismal metagenomes</taxon>
    </lineage>
</organism>
<accession>A0A5J4QGI0</accession>
<gene>
    <name evidence="1" type="ORF">EZS27_030107</name>
</gene>
<name>A0A5J4QGI0_9ZZZZ</name>
<evidence type="ECO:0000313" key="1">
    <source>
        <dbReference type="EMBL" id="KAA6320071.1"/>
    </source>
</evidence>